<protein>
    <submittedName>
        <fullName evidence="2">Uncharacterized protein</fullName>
    </submittedName>
</protein>
<dbReference type="Proteomes" id="UP001595075">
    <property type="component" value="Unassembled WGS sequence"/>
</dbReference>
<keyword evidence="1" id="KW-0472">Membrane</keyword>
<organism evidence="2 3">
    <name type="scientific">Oculimacula yallundae</name>
    <dbReference type="NCBI Taxonomy" id="86028"/>
    <lineage>
        <taxon>Eukaryota</taxon>
        <taxon>Fungi</taxon>
        <taxon>Dikarya</taxon>
        <taxon>Ascomycota</taxon>
        <taxon>Pezizomycotina</taxon>
        <taxon>Leotiomycetes</taxon>
        <taxon>Helotiales</taxon>
        <taxon>Ploettnerulaceae</taxon>
        <taxon>Oculimacula</taxon>
    </lineage>
</organism>
<keyword evidence="1" id="KW-0812">Transmembrane</keyword>
<evidence type="ECO:0000313" key="2">
    <source>
        <dbReference type="EMBL" id="KAL2061849.1"/>
    </source>
</evidence>
<evidence type="ECO:0000256" key="1">
    <source>
        <dbReference type="SAM" id="Phobius"/>
    </source>
</evidence>
<reference evidence="2 3" key="1">
    <citation type="journal article" date="2024" name="Commun. Biol.">
        <title>Comparative genomic analysis of thermophilic fungi reveals convergent evolutionary adaptations and gene losses.</title>
        <authorList>
            <person name="Steindorff A.S."/>
            <person name="Aguilar-Pontes M.V."/>
            <person name="Robinson A.J."/>
            <person name="Andreopoulos B."/>
            <person name="LaButti K."/>
            <person name="Kuo A."/>
            <person name="Mondo S."/>
            <person name="Riley R."/>
            <person name="Otillar R."/>
            <person name="Haridas S."/>
            <person name="Lipzen A."/>
            <person name="Grimwood J."/>
            <person name="Schmutz J."/>
            <person name="Clum A."/>
            <person name="Reid I.D."/>
            <person name="Moisan M.C."/>
            <person name="Butler G."/>
            <person name="Nguyen T.T.M."/>
            <person name="Dewar K."/>
            <person name="Conant G."/>
            <person name="Drula E."/>
            <person name="Henrissat B."/>
            <person name="Hansel C."/>
            <person name="Singer S."/>
            <person name="Hutchinson M.I."/>
            <person name="de Vries R.P."/>
            <person name="Natvig D.O."/>
            <person name="Powell A.J."/>
            <person name="Tsang A."/>
            <person name="Grigoriev I.V."/>
        </authorList>
    </citation>
    <scope>NUCLEOTIDE SEQUENCE [LARGE SCALE GENOMIC DNA]</scope>
    <source>
        <strain evidence="2 3">CBS 494.80</strain>
    </source>
</reference>
<sequence length="86" mass="9848">MRGVLTKRLMRLVRGTMRRLPQYGLFKITKHGVSQNTLYYEALGEGFSYSLVLLIFCVVFLLTMNIFGIALGLPDILYCFMHGLRA</sequence>
<evidence type="ECO:0000313" key="3">
    <source>
        <dbReference type="Proteomes" id="UP001595075"/>
    </source>
</evidence>
<comment type="caution">
    <text evidence="2">The sequence shown here is derived from an EMBL/GenBank/DDBJ whole genome shotgun (WGS) entry which is preliminary data.</text>
</comment>
<gene>
    <name evidence="2" type="ORF">VTL71DRAFT_7227</name>
</gene>
<keyword evidence="1" id="KW-1133">Transmembrane helix</keyword>
<keyword evidence="3" id="KW-1185">Reference proteome</keyword>
<proteinExistence type="predicted"/>
<name>A0ABR4BXR8_9HELO</name>
<feature type="transmembrane region" description="Helical" evidence="1">
    <location>
        <begin position="47"/>
        <end position="80"/>
    </location>
</feature>
<accession>A0ABR4BXR8</accession>
<dbReference type="EMBL" id="JAZHXI010000018">
    <property type="protein sequence ID" value="KAL2061849.1"/>
    <property type="molecule type" value="Genomic_DNA"/>
</dbReference>